<comment type="similarity">
    <text evidence="6">Belongs to the RING-type zinc finger family. ATL subfamily.</text>
</comment>
<keyword evidence="8" id="KW-0472">Membrane</keyword>
<dbReference type="OrthoDB" id="8062037at2759"/>
<gene>
    <name evidence="10" type="ORF">FCM35_KLT00137</name>
</gene>
<evidence type="ECO:0000256" key="8">
    <source>
        <dbReference type="SAM" id="Phobius"/>
    </source>
</evidence>
<dbReference type="SMART" id="SM00184">
    <property type="entry name" value="RING"/>
    <property type="match status" value="1"/>
</dbReference>
<dbReference type="EC" id="2.3.2.27" evidence="2"/>
<dbReference type="InterPro" id="IPR013083">
    <property type="entry name" value="Znf_RING/FYVE/PHD"/>
</dbReference>
<evidence type="ECO:0000259" key="9">
    <source>
        <dbReference type="PROSITE" id="PS50089"/>
    </source>
</evidence>
<dbReference type="Proteomes" id="UP000623129">
    <property type="component" value="Unassembled WGS sequence"/>
</dbReference>
<protein>
    <recommendedName>
        <fullName evidence="2">RING-type E3 ubiquitin transferase</fullName>
        <ecNumber evidence="2">2.3.2.27</ecNumber>
    </recommendedName>
</protein>
<dbReference type="GO" id="GO:0008270">
    <property type="term" value="F:zinc ion binding"/>
    <property type="evidence" value="ECO:0007669"/>
    <property type="project" value="UniProtKB-KW"/>
</dbReference>
<dbReference type="PANTHER" id="PTHR14155">
    <property type="entry name" value="RING FINGER DOMAIN-CONTAINING"/>
    <property type="match status" value="1"/>
</dbReference>
<keyword evidence="11" id="KW-1185">Reference proteome</keyword>
<dbReference type="Gene3D" id="3.30.40.10">
    <property type="entry name" value="Zinc/RING finger domain, C3HC4 (zinc finger)"/>
    <property type="match status" value="1"/>
</dbReference>
<dbReference type="InterPro" id="IPR001841">
    <property type="entry name" value="Znf_RING"/>
</dbReference>
<comment type="catalytic activity">
    <reaction evidence="1">
        <text>S-ubiquitinyl-[E2 ubiquitin-conjugating enzyme]-L-cysteine + [acceptor protein]-L-lysine = [E2 ubiquitin-conjugating enzyme]-L-cysteine + N(6)-ubiquitinyl-[acceptor protein]-L-lysine.</text>
        <dbReference type="EC" id="2.3.2.27"/>
    </reaction>
</comment>
<feature type="domain" description="RING-type" evidence="9">
    <location>
        <begin position="124"/>
        <end position="166"/>
    </location>
</feature>
<keyword evidence="5" id="KW-0862">Zinc</keyword>
<evidence type="ECO:0000313" key="11">
    <source>
        <dbReference type="Proteomes" id="UP000623129"/>
    </source>
</evidence>
<comment type="caution">
    <text evidence="10">The sequence shown here is derived from an EMBL/GenBank/DDBJ whole genome shotgun (WGS) entry which is preliminary data.</text>
</comment>
<dbReference type="EMBL" id="SWLB01000001">
    <property type="protein sequence ID" value="KAF3341499.1"/>
    <property type="molecule type" value="Genomic_DNA"/>
</dbReference>
<evidence type="ECO:0000313" key="10">
    <source>
        <dbReference type="EMBL" id="KAF3341499.1"/>
    </source>
</evidence>
<evidence type="ECO:0000256" key="3">
    <source>
        <dbReference type="ARBA" id="ARBA00022723"/>
    </source>
</evidence>
<dbReference type="AlphaFoldDB" id="A0A833RHU1"/>
<evidence type="ECO:0000256" key="4">
    <source>
        <dbReference type="ARBA" id="ARBA00022771"/>
    </source>
</evidence>
<keyword evidence="8" id="KW-1133">Transmembrane helix</keyword>
<feature type="transmembrane region" description="Helical" evidence="8">
    <location>
        <begin position="21"/>
        <end position="44"/>
    </location>
</feature>
<organism evidence="10 11">
    <name type="scientific">Carex littledalei</name>
    <dbReference type="NCBI Taxonomy" id="544730"/>
    <lineage>
        <taxon>Eukaryota</taxon>
        <taxon>Viridiplantae</taxon>
        <taxon>Streptophyta</taxon>
        <taxon>Embryophyta</taxon>
        <taxon>Tracheophyta</taxon>
        <taxon>Spermatophyta</taxon>
        <taxon>Magnoliopsida</taxon>
        <taxon>Liliopsida</taxon>
        <taxon>Poales</taxon>
        <taxon>Cyperaceae</taxon>
        <taxon>Cyperoideae</taxon>
        <taxon>Cariceae</taxon>
        <taxon>Carex</taxon>
        <taxon>Carex subgen. Euthyceras</taxon>
    </lineage>
</organism>
<evidence type="ECO:0000256" key="7">
    <source>
        <dbReference type="PROSITE-ProRule" id="PRU00175"/>
    </source>
</evidence>
<dbReference type="PANTHER" id="PTHR14155:SF627">
    <property type="entry name" value="OS06G0192800 PROTEIN"/>
    <property type="match status" value="1"/>
</dbReference>
<keyword evidence="8" id="KW-0812">Transmembrane</keyword>
<accession>A0A833RHU1</accession>
<dbReference type="Pfam" id="PF13639">
    <property type="entry name" value="zf-RING_2"/>
    <property type="match status" value="1"/>
</dbReference>
<dbReference type="GO" id="GO:0061630">
    <property type="term" value="F:ubiquitin protein ligase activity"/>
    <property type="evidence" value="ECO:0007669"/>
    <property type="project" value="UniProtKB-EC"/>
</dbReference>
<evidence type="ECO:0000256" key="2">
    <source>
        <dbReference type="ARBA" id="ARBA00012483"/>
    </source>
</evidence>
<evidence type="ECO:0000256" key="5">
    <source>
        <dbReference type="ARBA" id="ARBA00022833"/>
    </source>
</evidence>
<sequence>MLNSMFQFSQRRAVRSPCLNGGICVTIFFFTISILSCFFLLFFFAGIGWALIYLCAAAFLSFLYICWLRQSRQISNMIPVSAFLAVEEDTGLDASAIAALPSFQYQRFSKDSSNGIDDNGWVQCAICIGNVQIGEMVRNLPVCKHLFHVECVDMWLSSHSTCPMCRTTVVLDIEAQPPV</sequence>
<evidence type="ECO:0000256" key="1">
    <source>
        <dbReference type="ARBA" id="ARBA00000900"/>
    </source>
</evidence>
<evidence type="ECO:0000256" key="6">
    <source>
        <dbReference type="ARBA" id="ARBA00024209"/>
    </source>
</evidence>
<dbReference type="PROSITE" id="PS50089">
    <property type="entry name" value="ZF_RING_2"/>
    <property type="match status" value="1"/>
</dbReference>
<proteinExistence type="inferred from homology"/>
<name>A0A833RHU1_9POAL</name>
<dbReference type="CDD" id="cd16461">
    <property type="entry name" value="RING-H2_EL5-like"/>
    <property type="match status" value="1"/>
</dbReference>
<keyword evidence="4 7" id="KW-0863">Zinc-finger</keyword>
<reference evidence="10" key="1">
    <citation type="submission" date="2020-01" db="EMBL/GenBank/DDBJ databases">
        <title>Genome sequence of Kobresia littledalei, the first chromosome-level genome in the family Cyperaceae.</title>
        <authorList>
            <person name="Qu G."/>
        </authorList>
    </citation>
    <scope>NUCLEOTIDE SEQUENCE</scope>
    <source>
        <strain evidence="10">C.B.Clarke</strain>
        <tissue evidence="10">Leaf</tissue>
    </source>
</reference>
<keyword evidence="3" id="KW-0479">Metal-binding</keyword>
<dbReference type="FunFam" id="3.30.40.10:FF:000672">
    <property type="entry name" value="E3 ubiquitin-protein ligase ATL41"/>
    <property type="match status" value="1"/>
</dbReference>
<dbReference type="SUPFAM" id="SSF57850">
    <property type="entry name" value="RING/U-box"/>
    <property type="match status" value="1"/>
</dbReference>
<dbReference type="InterPro" id="IPR053238">
    <property type="entry name" value="RING-H2_zinc_finger"/>
</dbReference>
<feature type="transmembrane region" description="Helical" evidence="8">
    <location>
        <begin position="50"/>
        <end position="68"/>
    </location>
</feature>